<organism evidence="1 2">
    <name type="scientific">Porphyromonas miyakawae</name>
    <dbReference type="NCBI Taxonomy" id="3137470"/>
    <lineage>
        <taxon>Bacteria</taxon>
        <taxon>Pseudomonadati</taxon>
        <taxon>Bacteroidota</taxon>
        <taxon>Bacteroidia</taxon>
        <taxon>Bacteroidales</taxon>
        <taxon>Porphyromonadaceae</taxon>
        <taxon>Porphyromonas</taxon>
    </lineage>
</organism>
<gene>
    <name evidence="1" type="ORF">Tsumi_12900</name>
</gene>
<dbReference type="EMBL" id="BAAFSF010000004">
    <property type="protein sequence ID" value="GAB1252184.1"/>
    <property type="molecule type" value="Genomic_DNA"/>
</dbReference>
<evidence type="ECO:0008006" key="3">
    <source>
        <dbReference type="Google" id="ProtNLM"/>
    </source>
</evidence>
<reference evidence="1 2" key="1">
    <citation type="journal article" date="2025" name="Int. J. Syst. Evol. Microbiol.">
        <title>Desulfovibrio falkowii sp. nov., Porphyromonas miyakawae sp. nov., Mediterraneibacter flintii sp. nov. and Owariibacterium komagatae gen. nov., sp. nov., isolated from human faeces.</title>
        <authorList>
            <person name="Hamaguchi T."/>
            <person name="Ohara M."/>
            <person name="Hisatomi A."/>
            <person name="Sekiguchi K."/>
            <person name="Takeda J.I."/>
            <person name="Ueyama J."/>
            <person name="Ito M."/>
            <person name="Nishiwaki H."/>
            <person name="Ogi T."/>
            <person name="Hirayama M."/>
            <person name="Ohkuma M."/>
            <person name="Sakamoto M."/>
            <person name="Ohno K."/>
        </authorList>
    </citation>
    <scope>NUCLEOTIDE SEQUENCE [LARGE SCALE GENOMIC DNA]</scope>
    <source>
        <strain evidence="1 2">13CB11C</strain>
    </source>
</reference>
<sequence length="123" mass="12938">MNKENKAQLSDALAYFHQAPYKLNCAQSIMKAAQGVTGISDEAIALQYGDKGGGKAPGGLCGALYSAKQILGPDSPEAAALEAEFEATLGGKCCKQLKGELKVPCERTVSLAQTLLEKHLKAR</sequence>
<dbReference type="Proteomes" id="UP001628220">
    <property type="component" value="Unassembled WGS sequence"/>
</dbReference>
<protein>
    <recommendedName>
        <fullName evidence="3">C_GCAxxG_C_C family redox protein</fullName>
    </recommendedName>
</protein>
<name>A0ABQ0E371_9PORP</name>
<keyword evidence="2" id="KW-1185">Reference proteome</keyword>
<comment type="caution">
    <text evidence="1">The sequence shown here is derived from an EMBL/GenBank/DDBJ whole genome shotgun (WGS) entry which is preliminary data.</text>
</comment>
<accession>A0ABQ0E371</accession>
<proteinExistence type="predicted"/>
<evidence type="ECO:0000313" key="1">
    <source>
        <dbReference type="EMBL" id="GAB1252184.1"/>
    </source>
</evidence>
<evidence type="ECO:0000313" key="2">
    <source>
        <dbReference type="Proteomes" id="UP001628220"/>
    </source>
</evidence>